<proteinExistence type="inferred from homology"/>
<comment type="subcellular location">
    <subcellularLocation>
        <location evidence="4">Cytoplasm</location>
    </subcellularLocation>
    <subcellularLocation>
        <location evidence="4">Cell membrane</location>
        <topology evidence="4">Peripheral membrane protein</topology>
        <orientation evidence="4">Cytoplasmic side</orientation>
    </subcellularLocation>
</comment>
<gene>
    <name evidence="4 5" type="primary">hflD</name>
    <name evidence="5" type="ORF">LK996_09420</name>
</gene>
<keyword evidence="3 4" id="KW-0472">Membrane</keyword>
<accession>A0ABS8JI59</accession>
<comment type="similarity">
    <text evidence="4">Belongs to the HflD family.</text>
</comment>
<dbReference type="InterPro" id="IPR007451">
    <property type="entry name" value="HflD"/>
</dbReference>
<dbReference type="HAMAP" id="MF_00695">
    <property type="entry name" value="HflD_protein"/>
    <property type="match status" value="1"/>
</dbReference>
<evidence type="ECO:0000256" key="4">
    <source>
        <dbReference type="HAMAP-Rule" id="MF_00695"/>
    </source>
</evidence>
<dbReference type="Gene3D" id="1.10.3890.10">
    <property type="entry name" value="HflD-like"/>
    <property type="match status" value="1"/>
</dbReference>
<dbReference type="NCBIfam" id="NF001246">
    <property type="entry name" value="PRK00218.1-2"/>
    <property type="match status" value="1"/>
</dbReference>
<keyword evidence="1 4" id="KW-1003">Cell membrane</keyword>
<name>A0ABS8JI59_9GAMM</name>
<keyword evidence="6" id="KW-1185">Reference proteome</keyword>
<evidence type="ECO:0000256" key="3">
    <source>
        <dbReference type="ARBA" id="ARBA00023136"/>
    </source>
</evidence>
<dbReference type="PANTHER" id="PTHR38100:SF1">
    <property type="entry name" value="HIGH FREQUENCY LYSOGENIZATION PROTEIN HFLD"/>
    <property type="match status" value="1"/>
</dbReference>
<evidence type="ECO:0000256" key="2">
    <source>
        <dbReference type="ARBA" id="ARBA00022490"/>
    </source>
</evidence>
<organism evidence="5 6">
    <name type="scientific">Noviluteimonas lactosilytica</name>
    <dbReference type="NCBI Taxonomy" id="2888523"/>
    <lineage>
        <taxon>Bacteria</taxon>
        <taxon>Pseudomonadati</taxon>
        <taxon>Pseudomonadota</taxon>
        <taxon>Gammaproteobacteria</taxon>
        <taxon>Lysobacterales</taxon>
        <taxon>Lysobacteraceae</taxon>
        <taxon>Noviluteimonas</taxon>
    </lineage>
</organism>
<evidence type="ECO:0000313" key="6">
    <source>
        <dbReference type="Proteomes" id="UP001165293"/>
    </source>
</evidence>
<comment type="caution">
    <text evidence="5">The sequence shown here is derived from an EMBL/GenBank/DDBJ whole genome shotgun (WGS) entry which is preliminary data.</text>
</comment>
<reference evidence="5" key="1">
    <citation type="submission" date="2021-10" db="EMBL/GenBank/DDBJ databases">
        <authorList>
            <person name="Lyu M."/>
            <person name="Wang X."/>
            <person name="Meng X."/>
            <person name="Xu K."/>
        </authorList>
    </citation>
    <scope>NUCLEOTIDE SEQUENCE</scope>
    <source>
        <strain evidence="5">A6</strain>
    </source>
</reference>
<dbReference type="NCBIfam" id="NF001250">
    <property type="entry name" value="PRK00218.1-6"/>
    <property type="match status" value="1"/>
</dbReference>
<evidence type="ECO:0000256" key="1">
    <source>
        <dbReference type="ARBA" id="ARBA00022475"/>
    </source>
</evidence>
<dbReference type="SUPFAM" id="SSF101322">
    <property type="entry name" value="YcfC-like"/>
    <property type="match status" value="1"/>
</dbReference>
<dbReference type="Pfam" id="PF04356">
    <property type="entry name" value="DUF489"/>
    <property type="match status" value="1"/>
</dbReference>
<dbReference type="RefSeq" id="WP_230526928.1">
    <property type="nucleotide sequence ID" value="NZ_JAJGAK010000002.1"/>
</dbReference>
<dbReference type="Proteomes" id="UP001165293">
    <property type="component" value="Unassembled WGS sequence"/>
</dbReference>
<keyword evidence="2 4" id="KW-0963">Cytoplasm</keyword>
<dbReference type="InterPro" id="IPR035932">
    <property type="entry name" value="HflD-like_sf"/>
</dbReference>
<evidence type="ECO:0000313" key="5">
    <source>
        <dbReference type="EMBL" id="MCC8363291.1"/>
    </source>
</evidence>
<protein>
    <recommendedName>
        <fullName evidence="4">High frequency lysogenization protein HflD homolog</fullName>
    </recommendedName>
</protein>
<dbReference type="PANTHER" id="PTHR38100">
    <property type="entry name" value="HIGH FREQUENCY LYSOGENIZATION PROTEIN HFLD"/>
    <property type="match status" value="1"/>
</dbReference>
<dbReference type="EMBL" id="JAJGAK010000002">
    <property type="protein sequence ID" value="MCC8363291.1"/>
    <property type="molecule type" value="Genomic_DNA"/>
</dbReference>
<sequence>MSPDNPTPTNSIEERVFALAGLAQALRQVRQIAETGQADSAVLATAVDSVFRLDADTPVEVYGDERALRPGLQLLLDYFTNSGEAKDELLPRLALAVIQLERRFVREEATAHKVQEGILALAPNAERLGSAHPDVLGQLGTLYADTVSHLRPRVMVQGNPHYLGQAAIVSEIRAVLLAALRSAVLWRQLGGSLWDFVLRRRAMVGAVQSHLRL</sequence>